<gene>
    <name evidence="1" type="ORF">NOX80_02100</name>
</gene>
<protein>
    <submittedName>
        <fullName evidence="1">Uncharacterized protein</fullName>
    </submittedName>
</protein>
<keyword evidence="2" id="KW-1185">Reference proteome</keyword>
<dbReference type="EMBL" id="CP101751">
    <property type="protein sequence ID" value="UUC46007.1"/>
    <property type="molecule type" value="Genomic_DNA"/>
</dbReference>
<evidence type="ECO:0000313" key="1">
    <source>
        <dbReference type="EMBL" id="UUC46007.1"/>
    </source>
</evidence>
<name>A0ABY5IWY6_9FLAO</name>
<proteinExistence type="predicted"/>
<sequence length="125" mass="15371">MKKITTFFLLILFVFQSTSNFWIITSFYINQDYITENICINRFDKIPVCYGKCYLSKQLRENDKKEQKLPNIKEKEIQLFYYNDFDFTINKVTDNGYYIHYPRYRPKFFTEEYLYSVFHPPKQNA</sequence>
<dbReference type="RefSeq" id="WP_256551688.1">
    <property type="nucleotide sequence ID" value="NZ_CP101751.1"/>
</dbReference>
<organism evidence="1 2">
    <name type="scientific">Flavobacterium cerinum</name>
    <dbReference type="NCBI Taxonomy" id="2502784"/>
    <lineage>
        <taxon>Bacteria</taxon>
        <taxon>Pseudomonadati</taxon>
        <taxon>Bacteroidota</taxon>
        <taxon>Flavobacteriia</taxon>
        <taxon>Flavobacteriales</taxon>
        <taxon>Flavobacteriaceae</taxon>
        <taxon>Flavobacterium</taxon>
    </lineage>
</organism>
<evidence type="ECO:0000313" key="2">
    <source>
        <dbReference type="Proteomes" id="UP001059844"/>
    </source>
</evidence>
<reference evidence="1" key="1">
    <citation type="submission" date="2022-07" db="EMBL/GenBank/DDBJ databases">
        <title>Isolation, identification, and degradation of a PFOSA degrading strain from sewage treatment plant.</title>
        <authorList>
            <person name="Zhang L."/>
            <person name="Huo Y."/>
        </authorList>
    </citation>
    <scope>NUCLEOTIDE SEQUENCE</scope>
    <source>
        <strain evidence="1">C1</strain>
    </source>
</reference>
<accession>A0ABY5IWY6</accession>
<dbReference type="Proteomes" id="UP001059844">
    <property type="component" value="Chromosome"/>
</dbReference>